<proteinExistence type="predicted"/>
<sequence>MGQIMEFSRSQHLKTHKYTDDFIIVENERGEILLQKRSGTEEWELPGGIQELLKEPGLHLAQLTLYRMFSRTDFSSYYTDGDEVFHDMAIYMAKSYFGYLRSMNMGSHKLRFFSLYDLPLHFQETSKLIVDAYAADHFWIGG</sequence>
<gene>
    <name evidence="1" type="ORF">EHS13_10795</name>
</gene>
<protein>
    <recommendedName>
        <fullName evidence="3">NUDIX hydrolase</fullName>
    </recommendedName>
</protein>
<dbReference type="AlphaFoldDB" id="A0A6B8RIX3"/>
<dbReference type="EMBL" id="CP034235">
    <property type="protein sequence ID" value="QGQ95336.1"/>
    <property type="molecule type" value="Genomic_DNA"/>
</dbReference>
<dbReference type="Proteomes" id="UP000426246">
    <property type="component" value="Chromosome"/>
</dbReference>
<dbReference type="RefSeq" id="WP_162463059.1">
    <property type="nucleotide sequence ID" value="NZ_CP034235.1"/>
</dbReference>
<evidence type="ECO:0000313" key="1">
    <source>
        <dbReference type="EMBL" id="QGQ95336.1"/>
    </source>
</evidence>
<dbReference type="SUPFAM" id="SSF55811">
    <property type="entry name" value="Nudix"/>
    <property type="match status" value="1"/>
</dbReference>
<evidence type="ECO:0000313" key="2">
    <source>
        <dbReference type="Proteomes" id="UP000426246"/>
    </source>
</evidence>
<keyword evidence="2" id="KW-1185">Reference proteome</keyword>
<organism evidence="1 2">
    <name type="scientific">Paenibacillus psychroresistens</name>
    <dbReference type="NCBI Taxonomy" id="1778678"/>
    <lineage>
        <taxon>Bacteria</taxon>
        <taxon>Bacillati</taxon>
        <taxon>Bacillota</taxon>
        <taxon>Bacilli</taxon>
        <taxon>Bacillales</taxon>
        <taxon>Paenibacillaceae</taxon>
        <taxon>Paenibacillus</taxon>
    </lineage>
</organism>
<dbReference type="OrthoDB" id="9787476at2"/>
<dbReference type="KEGG" id="ppsc:EHS13_10795"/>
<evidence type="ECO:0008006" key="3">
    <source>
        <dbReference type="Google" id="ProtNLM"/>
    </source>
</evidence>
<name>A0A6B8RIX3_9BACL</name>
<dbReference type="InterPro" id="IPR015797">
    <property type="entry name" value="NUDIX_hydrolase-like_dom_sf"/>
</dbReference>
<accession>A0A6B8RIX3</accession>
<reference evidence="2" key="1">
    <citation type="submission" date="2018-11" db="EMBL/GenBank/DDBJ databases">
        <title>Complete genome sequence of Paenibacillus sp. ML311-T8.</title>
        <authorList>
            <person name="Nam Y.-D."/>
            <person name="Kang J."/>
            <person name="Chung W.-H."/>
            <person name="Park Y.S."/>
        </authorList>
    </citation>
    <scope>NUCLEOTIDE SEQUENCE [LARGE SCALE GENOMIC DNA]</scope>
    <source>
        <strain evidence="2">ML311-T8</strain>
    </source>
</reference>
<dbReference type="Gene3D" id="3.90.79.10">
    <property type="entry name" value="Nucleoside Triphosphate Pyrophosphohydrolase"/>
    <property type="match status" value="1"/>
</dbReference>